<evidence type="ECO:0000256" key="2">
    <source>
        <dbReference type="ARBA" id="ARBA00009773"/>
    </source>
</evidence>
<dbReference type="KEGG" id="schv:BRCON_0531"/>
<feature type="transmembrane region" description="Helical" evidence="8">
    <location>
        <begin position="90"/>
        <end position="111"/>
    </location>
</feature>
<dbReference type="InterPro" id="IPR002549">
    <property type="entry name" value="AI-2E-like"/>
</dbReference>
<dbReference type="GO" id="GO:0005886">
    <property type="term" value="C:plasma membrane"/>
    <property type="evidence" value="ECO:0007669"/>
    <property type="project" value="UniProtKB-SubCell"/>
</dbReference>
<comment type="subcellular location">
    <subcellularLocation>
        <location evidence="1">Cell membrane</location>
        <topology evidence="1">Multi-pass membrane protein</topology>
    </subcellularLocation>
</comment>
<evidence type="ECO:0000256" key="8">
    <source>
        <dbReference type="SAM" id="Phobius"/>
    </source>
</evidence>
<proteinExistence type="inferred from homology"/>
<feature type="transmembrane region" description="Helical" evidence="8">
    <location>
        <begin position="354"/>
        <end position="380"/>
    </location>
</feature>
<organism evidence="9 10">
    <name type="scientific">Sumerlaea chitinivorans</name>
    <dbReference type="NCBI Taxonomy" id="2250252"/>
    <lineage>
        <taxon>Bacteria</taxon>
        <taxon>Candidatus Sumerlaeota</taxon>
        <taxon>Candidatus Sumerlaeia</taxon>
        <taxon>Candidatus Sumerlaeales</taxon>
        <taxon>Candidatus Sumerlaeaceae</taxon>
        <taxon>Candidatus Sumerlaea</taxon>
    </lineage>
</organism>
<protein>
    <submittedName>
        <fullName evidence="9">Permease often clustered with de novo purine synthesis</fullName>
    </submittedName>
</protein>
<feature type="transmembrane region" description="Helical" evidence="8">
    <location>
        <begin position="314"/>
        <end position="334"/>
    </location>
</feature>
<dbReference type="AlphaFoldDB" id="A0A2Z4Y369"/>
<name>A0A2Z4Y369_SUMC1</name>
<keyword evidence="3" id="KW-0813">Transport</keyword>
<feature type="transmembrane region" description="Helical" evidence="8">
    <location>
        <begin position="21"/>
        <end position="42"/>
    </location>
</feature>
<evidence type="ECO:0000256" key="7">
    <source>
        <dbReference type="ARBA" id="ARBA00023136"/>
    </source>
</evidence>
<sequence length="409" mass="44679">MQEHNTMNSTPPPAGWRGDRILRRALLALLILLDVGLVLALLAYLKPVIVWSLNVLSPFFVALLVAYIFNPFVSMIQRQFRLARTAAVTVGYAIILSVTVTVFAVLLPIVYVQLRTGVHNLVQATPMAIAAISERLQLQVSQEDIARLQEALAGRLDLDRMVNEAGPTLKGLFREVVATASSLTRLAVDAIKYSLGFIAFSVFVAMITFYFLVDFGRIGPIMAILVPPQHRERVFSLWKEMDRALGGFLRGQLTVCVIIGVLYSIALMLLGMKHYAILIGFLAGFGNLIPYAGPVLGAVPTMLWIVFGPAYPDLNAKLMGIGAVILVSIAIQSLDGFFLQPRIVGKGAGLHPVLVLIALVIGSQFGLGGLILAVPCAIVARVLMRELWWRPLAERRRRQALETASTSSQ</sequence>
<dbReference type="EMBL" id="CP030759">
    <property type="protein sequence ID" value="AXA35308.1"/>
    <property type="molecule type" value="Genomic_DNA"/>
</dbReference>
<accession>A0A2Z4Y369</accession>
<keyword evidence="5 8" id="KW-0812">Transmembrane</keyword>
<reference evidence="9 10" key="1">
    <citation type="submission" date="2018-05" db="EMBL/GenBank/DDBJ databases">
        <title>A metagenomic window into the 2 km-deep terrestrial subsurface aquifer revealed taxonomically and functionally diverse microbial community comprising novel uncultured bacterial lineages.</title>
        <authorList>
            <person name="Kadnikov V.V."/>
            <person name="Mardanov A.V."/>
            <person name="Beletsky A.V."/>
            <person name="Banks D."/>
            <person name="Pimenov N.V."/>
            <person name="Frank Y.A."/>
            <person name="Karnachuk O.V."/>
            <person name="Ravin N.V."/>
        </authorList>
    </citation>
    <scope>NUCLEOTIDE SEQUENCE [LARGE SCALE GENOMIC DNA]</scope>
    <source>
        <strain evidence="9">BY</strain>
    </source>
</reference>
<dbReference type="Proteomes" id="UP000262583">
    <property type="component" value="Chromosome"/>
</dbReference>
<dbReference type="PANTHER" id="PTHR21716">
    <property type="entry name" value="TRANSMEMBRANE PROTEIN"/>
    <property type="match status" value="1"/>
</dbReference>
<evidence type="ECO:0000256" key="6">
    <source>
        <dbReference type="ARBA" id="ARBA00022989"/>
    </source>
</evidence>
<evidence type="ECO:0000313" key="9">
    <source>
        <dbReference type="EMBL" id="AXA35308.1"/>
    </source>
</evidence>
<feature type="transmembrane region" description="Helical" evidence="8">
    <location>
        <begin position="48"/>
        <end position="69"/>
    </location>
</feature>
<keyword evidence="7 8" id="KW-0472">Membrane</keyword>
<evidence type="ECO:0000313" key="10">
    <source>
        <dbReference type="Proteomes" id="UP000262583"/>
    </source>
</evidence>
<feature type="transmembrane region" description="Helical" evidence="8">
    <location>
        <begin position="193"/>
        <end position="213"/>
    </location>
</feature>
<gene>
    <name evidence="9" type="ORF">BRCON_0531</name>
</gene>
<keyword evidence="4" id="KW-1003">Cell membrane</keyword>
<evidence type="ECO:0000256" key="3">
    <source>
        <dbReference type="ARBA" id="ARBA00022448"/>
    </source>
</evidence>
<comment type="similarity">
    <text evidence="2">Belongs to the autoinducer-2 exporter (AI-2E) (TC 2.A.86) family.</text>
</comment>
<evidence type="ECO:0000256" key="1">
    <source>
        <dbReference type="ARBA" id="ARBA00004651"/>
    </source>
</evidence>
<keyword evidence="6 8" id="KW-1133">Transmembrane helix</keyword>
<dbReference type="GO" id="GO:0055085">
    <property type="term" value="P:transmembrane transport"/>
    <property type="evidence" value="ECO:0007669"/>
    <property type="project" value="TreeGrafter"/>
</dbReference>
<dbReference type="Pfam" id="PF01594">
    <property type="entry name" value="AI-2E_transport"/>
    <property type="match status" value="1"/>
</dbReference>
<evidence type="ECO:0000256" key="5">
    <source>
        <dbReference type="ARBA" id="ARBA00022692"/>
    </source>
</evidence>
<feature type="transmembrane region" description="Helical" evidence="8">
    <location>
        <begin position="248"/>
        <end position="270"/>
    </location>
</feature>
<dbReference type="PANTHER" id="PTHR21716:SF53">
    <property type="entry name" value="PERMEASE PERM-RELATED"/>
    <property type="match status" value="1"/>
</dbReference>
<feature type="transmembrane region" description="Helical" evidence="8">
    <location>
        <begin position="276"/>
        <end position="307"/>
    </location>
</feature>
<evidence type="ECO:0000256" key="4">
    <source>
        <dbReference type="ARBA" id="ARBA00022475"/>
    </source>
</evidence>